<evidence type="ECO:0000256" key="4">
    <source>
        <dbReference type="ARBA" id="ARBA00022691"/>
    </source>
</evidence>
<dbReference type="InterPro" id="IPR029063">
    <property type="entry name" value="SAM-dependent_MTases_sf"/>
</dbReference>
<evidence type="ECO:0000256" key="5">
    <source>
        <dbReference type="ARBA" id="ARBA00023098"/>
    </source>
</evidence>
<dbReference type="EMBL" id="JASMWN010000005">
    <property type="protein sequence ID" value="MDU9003835.1"/>
    <property type="molecule type" value="Genomic_DNA"/>
</dbReference>
<gene>
    <name evidence="6" type="ORF">QO231_08205</name>
</gene>
<sequence length="402" mass="46532">MILTSVDGQTNLPRYFAQAMDVVQRMECGRLDIRLDDGRVFRYEGPKPGPVAELHVHNPDLFARLVREGDLGFCDAYLEHWWSTPDLQAFMDLVHLGNDIIYDGFPGMSLVRAYERLRFWLRRNHREQARKNISYHYDLGNDFYGLWLDDTMTYSSALFVTGQESLEAAQIAKYANLIDQMGAQPGDHILEIGCGWGGFAEYAAKERGMRVTGLTISQEQLRYARDRIEKAGLSDRVTFKMQDYRDETGTYDGVASIEMFEAVGEKYWPVFFQTVRERLKPGRNATLQIITVADRRWEVYQRGVDFIQKYIFPGGMLPAPSVLRQQIEKADLIVTRSIEFGSSYDQTLRRWHDTFNEKWDEIAKLGFDDRFRRMWNFYLTSCAAAFDSSNVDVTQITVTRPA</sequence>
<dbReference type="PIRSF" id="PIRSF003085">
    <property type="entry name" value="CMAS"/>
    <property type="match status" value="1"/>
</dbReference>
<evidence type="ECO:0000256" key="3">
    <source>
        <dbReference type="ARBA" id="ARBA00022679"/>
    </source>
</evidence>
<keyword evidence="3 6" id="KW-0808">Transferase</keyword>
<dbReference type="RefSeq" id="WP_316775031.1">
    <property type="nucleotide sequence ID" value="NZ_JASMWN010000005.1"/>
</dbReference>
<organism evidence="6 7">
    <name type="scientific">Sedimentitalea todarodis</name>
    <dbReference type="NCBI Taxonomy" id="1631240"/>
    <lineage>
        <taxon>Bacteria</taxon>
        <taxon>Pseudomonadati</taxon>
        <taxon>Pseudomonadota</taxon>
        <taxon>Alphaproteobacteria</taxon>
        <taxon>Rhodobacterales</taxon>
        <taxon>Paracoccaceae</taxon>
        <taxon>Sedimentitalea</taxon>
    </lineage>
</organism>
<dbReference type="SUPFAM" id="SSF53335">
    <property type="entry name" value="S-adenosyl-L-methionine-dependent methyltransferases"/>
    <property type="match status" value="1"/>
</dbReference>
<comment type="similarity">
    <text evidence="1">Belongs to the CFA/CMAS family.</text>
</comment>
<dbReference type="GO" id="GO:0032259">
    <property type="term" value="P:methylation"/>
    <property type="evidence" value="ECO:0007669"/>
    <property type="project" value="UniProtKB-KW"/>
</dbReference>
<keyword evidence="5" id="KW-0443">Lipid metabolism</keyword>
<dbReference type="EC" id="2.1.1.-" evidence="6"/>
<keyword evidence="4" id="KW-0949">S-adenosyl-L-methionine</keyword>
<keyword evidence="7" id="KW-1185">Reference proteome</keyword>
<proteinExistence type="inferred from homology"/>
<dbReference type="Gene3D" id="3.40.50.150">
    <property type="entry name" value="Vaccinia Virus protein VP39"/>
    <property type="match status" value="1"/>
</dbReference>
<dbReference type="InterPro" id="IPR003333">
    <property type="entry name" value="CMAS"/>
</dbReference>
<dbReference type="InterPro" id="IPR050723">
    <property type="entry name" value="CFA/CMAS"/>
</dbReference>
<evidence type="ECO:0000256" key="2">
    <source>
        <dbReference type="ARBA" id="ARBA00022603"/>
    </source>
</evidence>
<accession>A0ABU3VCS4</accession>
<dbReference type="Proteomes" id="UP001255416">
    <property type="component" value="Unassembled WGS sequence"/>
</dbReference>
<dbReference type="Pfam" id="PF02353">
    <property type="entry name" value="CMAS"/>
    <property type="match status" value="1"/>
</dbReference>
<evidence type="ECO:0000313" key="7">
    <source>
        <dbReference type="Proteomes" id="UP001255416"/>
    </source>
</evidence>
<dbReference type="GO" id="GO:0008168">
    <property type="term" value="F:methyltransferase activity"/>
    <property type="evidence" value="ECO:0007669"/>
    <property type="project" value="UniProtKB-KW"/>
</dbReference>
<reference evidence="7" key="1">
    <citation type="submission" date="2023-05" db="EMBL/GenBank/DDBJ databases">
        <title>Sedimentitalea sp. nov. JM2-8.</title>
        <authorList>
            <person name="Huang J."/>
        </authorList>
    </citation>
    <scope>NUCLEOTIDE SEQUENCE [LARGE SCALE GENOMIC DNA]</scope>
    <source>
        <strain evidence="7">KHS03</strain>
    </source>
</reference>
<protein>
    <submittedName>
        <fullName evidence="6">Cyclopropane-fatty-acyl-phospholipid synthase family protein</fullName>
        <ecNumber evidence="6">2.1.1.-</ecNumber>
    </submittedName>
</protein>
<name>A0ABU3VCS4_9RHOB</name>
<evidence type="ECO:0000313" key="6">
    <source>
        <dbReference type="EMBL" id="MDU9003835.1"/>
    </source>
</evidence>
<keyword evidence="2 6" id="KW-0489">Methyltransferase</keyword>
<comment type="caution">
    <text evidence="6">The sequence shown here is derived from an EMBL/GenBank/DDBJ whole genome shotgun (WGS) entry which is preliminary data.</text>
</comment>
<dbReference type="PANTHER" id="PTHR43667">
    <property type="entry name" value="CYCLOPROPANE-FATTY-ACYL-PHOSPHOLIPID SYNTHASE"/>
    <property type="match status" value="1"/>
</dbReference>
<dbReference type="CDD" id="cd02440">
    <property type="entry name" value="AdoMet_MTases"/>
    <property type="match status" value="1"/>
</dbReference>
<evidence type="ECO:0000256" key="1">
    <source>
        <dbReference type="ARBA" id="ARBA00010815"/>
    </source>
</evidence>
<dbReference type="PANTHER" id="PTHR43667:SF2">
    <property type="entry name" value="FATTY ACID C-METHYL TRANSFERASE"/>
    <property type="match status" value="1"/>
</dbReference>